<accession>A0AA90EVL0</accession>
<evidence type="ECO:0000256" key="1">
    <source>
        <dbReference type="SAM" id="SignalP"/>
    </source>
</evidence>
<feature type="chain" id="PRO_5041722764" evidence="1">
    <location>
        <begin position="28"/>
        <end position="131"/>
    </location>
</feature>
<comment type="caution">
    <text evidence="2">The sequence shown here is derived from an EMBL/GenBank/DDBJ whole genome shotgun (WGS) entry which is preliminary data.</text>
</comment>
<dbReference type="EMBL" id="JALAXI010000010">
    <property type="protein sequence ID" value="MCY9280559.1"/>
    <property type="molecule type" value="Genomic_DNA"/>
</dbReference>
<gene>
    <name evidence="2" type="ORF">MOE73_10840</name>
</gene>
<organism evidence="2 3">
    <name type="scientific">Bacillus haynesii</name>
    <dbReference type="NCBI Taxonomy" id="1925021"/>
    <lineage>
        <taxon>Bacteria</taxon>
        <taxon>Bacillati</taxon>
        <taxon>Bacillota</taxon>
        <taxon>Bacilli</taxon>
        <taxon>Bacillales</taxon>
        <taxon>Bacillaceae</taxon>
        <taxon>Bacillus</taxon>
    </lineage>
</organism>
<dbReference type="RefSeq" id="WP_268305345.1">
    <property type="nucleotide sequence ID" value="NZ_JALAJL010000002.1"/>
</dbReference>
<proteinExistence type="predicted"/>
<name>A0AA90EVL0_9BACI</name>
<reference evidence="2" key="1">
    <citation type="submission" date="2022-02" db="EMBL/GenBank/DDBJ databases">
        <title>Crop Bioprotection Bacillus Genome Sequencing.</title>
        <authorList>
            <person name="Dunlap C."/>
        </authorList>
    </citation>
    <scope>NUCLEOTIDE SEQUENCE</scope>
    <source>
        <strain evidence="2">T20C14</strain>
    </source>
</reference>
<dbReference type="AlphaFoldDB" id="A0AA90EVL0"/>
<sequence>MKKIVTTLFTATFLAFLFFAGSSEAFAMTSKGMIKFQTDANTYSKRATSIVVTGTMPQPKFQLNNGCIVALINKKGKMVKYIDVDKPNIRSFRVSFSTKNIPAGKYDVTVTTTWGNQTHRSVLKHYITVQH</sequence>
<protein>
    <submittedName>
        <fullName evidence="2">Uncharacterized protein</fullName>
    </submittedName>
</protein>
<dbReference type="Proteomes" id="UP001066455">
    <property type="component" value="Unassembled WGS sequence"/>
</dbReference>
<evidence type="ECO:0000313" key="3">
    <source>
        <dbReference type="Proteomes" id="UP001066455"/>
    </source>
</evidence>
<keyword evidence="1" id="KW-0732">Signal</keyword>
<evidence type="ECO:0000313" key="2">
    <source>
        <dbReference type="EMBL" id="MCY9280559.1"/>
    </source>
</evidence>
<feature type="signal peptide" evidence="1">
    <location>
        <begin position="1"/>
        <end position="27"/>
    </location>
</feature>